<feature type="non-terminal residue" evidence="1">
    <location>
        <position position="1"/>
    </location>
</feature>
<dbReference type="EMBL" id="BARS01036886">
    <property type="protein sequence ID" value="GAG20053.1"/>
    <property type="molecule type" value="Genomic_DNA"/>
</dbReference>
<name>X0W621_9ZZZZ</name>
<sequence>CPASPASPVVAVLVGDAVAEFVESHQEASEYVADLPGDLCALIVFADDGPVISGCRMPRPRRPLPYLGVGGDRLLGDRRQNRSVIGRGCRRQG</sequence>
<dbReference type="AlphaFoldDB" id="X0W621"/>
<protein>
    <submittedName>
        <fullName evidence="1">Uncharacterized protein</fullName>
    </submittedName>
</protein>
<comment type="caution">
    <text evidence="1">The sequence shown here is derived from an EMBL/GenBank/DDBJ whole genome shotgun (WGS) entry which is preliminary data.</text>
</comment>
<gene>
    <name evidence="1" type="ORF">S01H1_56634</name>
</gene>
<reference evidence="1" key="1">
    <citation type="journal article" date="2014" name="Front. Microbiol.">
        <title>High frequency of phylogenetically diverse reductive dehalogenase-homologous genes in deep subseafloor sedimentary metagenomes.</title>
        <authorList>
            <person name="Kawai M."/>
            <person name="Futagami T."/>
            <person name="Toyoda A."/>
            <person name="Takaki Y."/>
            <person name="Nishi S."/>
            <person name="Hori S."/>
            <person name="Arai W."/>
            <person name="Tsubouchi T."/>
            <person name="Morono Y."/>
            <person name="Uchiyama I."/>
            <person name="Ito T."/>
            <person name="Fujiyama A."/>
            <person name="Inagaki F."/>
            <person name="Takami H."/>
        </authorList>
    </citation>
    <scope>NUCLEOTIDE SEQUENCE</scope>
    <source>
        <strain evidence="1">Expedition CK06-06</strain>
    </source>
</reference>
<organism evidence="1">
    <name type="scientific">marine sediment metagenome</name>
    <dbReference type="NCBI Taxonomy" id="412755"/>
    <lineage>
        <taxon>unclassified sequences</taxon>
        <taxon>metagenomes</taxon>
        <taxon>ecological metagenomes</taxon>
    </lineage>
</organism>
<proteinExistence type="predicted"/>
<evidence type="ECO:0000313" key="1">
    <source>
        <dbReference type="EMBL" id="GAG20053.1"/>
    </source>
</evidence>
<accession>X0W621</accession>